<evidence type="ECO:0000256" key="1">
    <source>
        <dbReference type="ARBA" id="ARBA00004413"/>
    </source>
</evidence>
<comment type="caution">
    <text evidence="11">The sequence shown here is derived from an EMBL/GenBank/DDBJ whole genome shotgun (WGS) entry which is preliminary data.</text>
</comment>
<dbReference type="GO" id="GO:0006935">
    <property type="term" value="P:chemotaxis"/>
    <property type="evidence" value="ECO:0007669"/>
    <property type="project" value="UniProtKB-KW"/>
</dbReference>
<evidence type="ECO:0000256" key="5">
    <source>
        <dbReference type="ARBA" id="ARBA00022475"/>
    </source>
</evidence>
<gene>
    <name evidence="11" type="ORF">FB458_3281</name>
</gene>
<comment type="subcellular location">
    <subcellularLocation>
        <location evidence="1">Cell membrane</location>
        <topology evidence="1">Peripheral membrane protein</topology>
        <orientation evidence="1">Cytoplasmic side</orientation>
    </subcellularLocation>
</comment>
<dbReference type="GO" id="GO:0009288">
    <property type="term" value="C:bacterial-type flagellum"/>
    <property type="evidence" value="ECO:0007669"/>
    <property type="project" value="InterPro"/>
</dbReference>
<protein>
    <recommendedName>
        <fullName evidence="3">Flagellar FliJ protein</fullName>
    </recommendedName>
</protein>
<keyword evidence="8" id="KW-0653">Protein transport</keyword>
<organism evidence="11 12">
    <name type="scientific">Lapillicoccus jejuensis</name>
    <dbReference type="NCBI Taxonomy" id="402171"/>
    <lineage>
        <taxon>Bacteria</taxon>
        <taxon>Bacillati</taxon>
        <taxon>Actinomycetota</taxon>
        <taxon>Actinomycetes</taxon>
        <taxon>Micrococcales</taxon>
        <taxon>Intrasporangiaceae</taxon>
        <taxon>Lapillicoccus</taxon>
    </lineage>
</organism>
<proteinExistence type="inferred from homology"/>
<accession>A0A542E489</accession>
<evidence type="ECO:0000256" key="3">
    <source>
        <dbReference type="ARBA" id="ARBA00020392"/>
    </source>
</evidence>
<dbReference type="RefSeq" id="WP_170185708.1">
    <property type="nucleotide sequence ID" value="NZ_BAAAPR010000022.1"/>
</dbReference>
<evidence type="ECO:0000256" key="9">
    <source>
        <dbReference type="ARBA" id="ARBA00023136"/>
    </source>
</evidence>
<keyword evidence="12" id="KW-1185">Reference proteome</keyword>
<evidence type="ECO:0000256" key="10">
    <source>
        <dbReference type="ARBA" id="ARBA00023225"/>
    </source>
</evidence>
<dbReference type="Gene3D" id="1.10.287.1700">
    <property type="match status" value="1"/>
</dbReference>
<dbReference type="GO" id="GO:0005886">
    <property type="term" value="C:plasma membrane"/>
    <property type="evidence" value="ECO:0007669"/>
    <property type="project" value="UniProtKB-SubCell"/>
</dbReference>
<keyword evidence="7" id="KW-1005">Bacterial flagellum biogenesis</keyword>
<evidence type="ECO:0000313" key="12">
    <source>
        <dbReference type="Proteomes" id="UP000317893"/>
    </source>
</evidence>
<keyword evidence="10" id="KW-1006">Bacterial flagellum protein export</keyword>
<comment type="similarity">
    <text evidence="2">Belongs to the FliJ family.</text>
</comment>
<dbReference type="InterPro" id="IPR012823">
    <property type="entry name" value="Flagell_FliJ"/>
</dbReference>
<dbReference type="GO" id="GO:0044781">
    <property type="term" value="P:bacterial-type flagellum organization"/>
    <property type="evidence" value="ECO:0007669"/>
    <property type="project" value="UniProtKB-KW"/>
</dbReference>
<dbReference type="Pfam" id="PF02050">
    <property type="entry name" value="FliJ"/>
    <property type="match status" value="1"/>
</dbReference>
<keyword evidence="5" id="KW-1003">Cell membrane</keyword>
<sequence length="153" mass="16860">MSTRSDRGLAAVARVRSLRERDSLLGLLDADARRRAEQDVLDGLEGRLSGAGAPRGAQPTADFLAERRGLLALGEAAIASARRLEGAGAVAAAARGRWQLDRTRLEAISLLQERRVEREREERRHREDGETDEVAGRLWLRGATQARIQEQLS</sequence>
<keyword evidence="4" id="KW-0813">Transport</keyword>
<evidence type="ECO:0000256" key="4">
    <source>
        <dbReference type="ARBA" id="ARBA00022448"/>
    </source>
</evidence>
<evidence type="ECO:0000256" key="2">
    <source>
        <dbReference type="ARBA" id="ARBA00010004"/>
    </source>
</evidence>
<keyword evidence="9" id="KW-0472">Membrane</keyword>
<evidence type="ECO:0000313" key="11">
    <source>
        <dbReference type="EMBL" id="TQJ10162.1"/>
    </source>
</evidence>
<evidence type="ECO:0000256" key="7">
    <source>
        <dbReference type="ARBA" id="ARBA00022795"/>
    </source>
</evidence>
<dbReference type="GO" id="GO:0071973">
    <property type="term" value="P:bacterial-type flagellum-dependent cell motility"/>
    <property type="evidence" value="ECO:0007669"/>
    <property type="project" value="InterPro"/>
</dbReference>
<keyword evidence="6" id="KW-0145">Chemotaxis</keyword>
<name>A0A542E489_9MICO</name>
<evidence type="ECO:0000256" key="6">
    <source>
        <dbReference type="ARBA" id="ARBA00022500"/>
    </source>
</evidence>
<evidence type="ECO:0000256" key="8">
    <source>
        <dbReference type="ARBA" id="ARBA00022927"/>
    </source>
</evidence>
<dbReference type="GO" id="GO:0015031">
    <property type="term" value="P:protein transport"/>
    <property type="evidence" value="ECO:0007669"/>
    <property type="project" value="UniProtKB-KW"/>
</dbReference>
<dbReference type="Proteomes" id="UP000317893">
    <property type="component" value="Unassembled WGS sequence"/>
</dbReference>
<dbReference type="EMBL" id="VFMN01000001">
    <property type="protein sequence ID" value="TQJ10162.1"/>
    <property type="molecule type" value="Genomic_DNA"/>
</dbReference>
<reference evidence="11 12" key="1">
    <citation type="submission" date="2019-06" db="EMBL/GenBank/DDBJ databases">
        <title>Sequencing the genomes of 1000 actinobacteria strains.</title>
        <authorList>
            <person name="Klenk H.-P."/>
        </authorList>
    </citation>
    <scope>NUCLEOTIDE SEQUENCE [LARGE SCALE GENOMIC DNA]</scope>
    <source>
        <strain evidence="11 12">DSM 18607</strain>
    </source>
</reference>
<dbReference type="InterPro" id="IPR053716">
    <property type="entry name" value="Flag_assembly_chemotaxis_eff"/>
</dbReference>
<dbReference type="AlphaFoldDB" id="A0A542E489"/>